<organism evidence="1 2">
    <name type="scientific">Sulfurovum lithotrophicum</name>
    <dbReference type="NCBI Taxonomy" id="206403"/>
    <lineage>
        <taxon>Bacteria</taxon>
        <taxon>Pseudomonadati</taxon>
        <taxon>Campylobacterota</taxon>
        <taxon>Epsilonproteobacteria</taxon>
        <taxon>Campylobacterales</taxon>
        <taxon>Sulfurovaceae</taxon>
        <taxon>Sulfurovum</taxon>
    </lineage>
</organism>
<dbReference type="KEGG" id="slh:YH65_03925"/>
<dbReference type="EMBL" id="CP011308">
    <property type="protein sequence ID" value="AKF24629.1"/>
    <property type="molecule type" value="Genomic_DNA"/>
</dbReference>
<dbReference type="SUPFAM" id="SSF56954">
    <property type="entry name" value="Outer membrane efflux proteins (OEP)"/>
    <property type="match status" value="1"/>
</dbReference>
<proteinExistence type="predicted"/>
<gene>
    <name evidence="1" type="ORF">YH65_03925</name>
</gene>
<name>A0A7U4M0I7_9BACT</name>
<protein>
    <recommendedName>
        <fullName evidence="3">TolC family protein</fullName>
    </recommendedName>
</protein>
<evidence type="ECO:0000313" key="2">
    <source>
        <dbReference type="Proteomes" id="UP000034444"/>
    </source>
</evidence>
<dbReference type="RefSeq" id="WP_046550722.1">
    <property type="nucleotide sequence ID" value="NZ_CP011308.1"/>
</dbReference>
<dbReference type="PANTHER" id="PTHR30203">
    <property type="entry name" value="OUTER MEMBRANE CATION EFFLUX PROTEIN"/>
    <property type="match status" value="1"/>
</dbReference>
<evidence type="ECO:0008006" key="3">
    <source>
        <dbReference type="Google" id="ProtNLM"/>
    </source>
</evidence>
<keyword evidence="2" id="KW-1185">Reference proteome</keyword>
<dbReference type="Gene3D" id="1.20.1600.10">
    <property type="entry name" value="Outer membrane efflux proteins (OEP)"/>
    <property type="match status" value="1"/>
</dbReference>
<accession>A0A7U4M0I7</accession>
<dbReference type="GO" id="GO:0015562">
    <property type="term" value="F:efflux transmembrane transporter activity"/>
    <property type="evidence" value="ECO:0007669"/>
    <property type="project" value="InterPro"/>
</dbReference>
<dbReference type="OrthoDB" id="5332769at2"/>
<evidence type="ECO:0000313" key="1">
    <source>
        <dbReference type="EMBL" id="AKF24629.1"/>
    </source>
</evidence>
<dbReference type="Proteomes" id="UP000034444">
    <property type="component" value="Chromosome"/>
</dbReference>
<dbReference type="AlphaFoldDB" id="A0A7U4M0I7"/>
<dbReference type="InterPro" id="IPR010131">
    <property type="entry name" value="MdtP/NodT-like"/>
</dbReference>
<reference evidence="1 2" key="1">
    <citation type="submission" date="2015-04" db="EMBL/GenBank/DDBJ databases">
        <title>Complete genome sequence of Sulfurovum lithotrophicum ATCC BAA-797T.</title>
        <authorList>
            <person name="Ahn J."/>
            <person name="Park G."/>
            <person name="Jeon W."/>
            <person name="Jang Y."/>
            <person name="Jang M."/>
            <person name="Lee H."/>
            <person name="Lee H."/>
        </authorList>
    </citation>
    <scope>NUCLEOTIDE SEQUENCE [LARGE SCALE GENOMIC DNA]</scope>
    <source>
        <strain evidence="2">ATCC BAA-797 / 42BKT</strain>
    </source>
</reference>
<sequence>MRLFLFILAIAVTLLQAQSINQLIDYSLKKHPSLQTIQHLLSAMDDRIAKSRNWSNPEMLLNMSDIQFDDPTNRGIEPMQYQAINVKQRFPWFGKIDAREHFTRAQKNVILDSYDIARIKLAEEIRTTSYTILEIRERLRIIGQYKKLTKQNIALYDAYTATDSMSHSNSMAAELMLSRLHIRSERYKAVMKSQEAKLAYLVQKKNISISDRLHLKKPRSLRFYLSKLEHNPAYHKTLSQIKVADANRRIKELESNPDPFVQVGYFNRKEYEDYASVAVGFTLPILGSEKLETEAARKEVLAAKSAALDYRAALESEIRVNYAQMKEAYHIYQIIQNDSMPKLQHMFELNEASIESGEDLFTYTNLLEQKLDLDEERIVAKAQYLRSVAKLKSLIGNIK</sequence>
<reference evidence="2" key="2">
    <citation type="journal article" date="2017" name="Stand. Genomic Sci.">
        <title>Complete genome sequence of the sulfur-oxidizing chemolithoautotrophic Sulfurovum lithotrophicum 42BKTT.</title>
        <authorList>
            <person name="Jeon W."/>
            <person name="Priscilla L."/>
            <person name="Park G."/>
            <person name="Lee H."/>
            <person name="Lee N."/>
            <person name="Lee D."/>
            <person name="Kwon H."/>
            <person name="Ahn I."/>
            <person name="Lee C."/>
            <person name="Lee H."/>
            <person name="Ahn J."/>
        </authorList>
    </citation>
    <scope>NUCLEOTIDE SEQUENCE [LARGE SCALE GENOMIC DNA]</scope>
    <source>
        <strain evidence="2">ATCC BAA-797 / 42BKT</strain>
    </source>
</reference>